<feature type="region of interest" description="Disordered" evidence="5">
    <location>
        <begin position="1"/>
        <end position="46"/>
    </location>
</feature>
<dbReference type="KEGG" id="cvr:CHLNCDRAFT_140265"/>
<keyword evidence="2" id="KW-0690">Ribosome biogenesis</keyword>
<dbReference type="SUPFAM" id="SSF158710">
    <property type="entry name" value="PSPTO4464-like"/>
    <property type="match status" value="1"/>
</dbReference>
<dbReference type="InterPro" id="IPR006839">
    <property type="entry name" value="DarP"/>
</dbReference>
<accession>E1Z6M2</accession>
<keyword evidence="7" id="KW-1185">Reference proteome</keyword>
<evidence type="ECO:0000313" key="6">
    <source>
        <dbReference type="EMBL" id="EFN58674.1"/>
    </source>
</evidence>
<keyword evidence="4" id="KW-0694">RNA-binding</keyword>
<dbReference type="Gene3D" id="1.10.60.30">
    <property type="entry name" value="PSPTO4464-like domains"/>
    <property type="match status" value="2"/>
</dbReference>
<organism evidence="7">
    <name type="scientific">Chlorella variabilis</name>
    <name type="common">Green alga</name>
    <dbReference type="NCBI Taxonomy" id="554065"/>
    <lineage>
        <taxon>Eukaryota</taxon>
        <taxon>Viridiplantae</taxon>
        <taxon>Chlorophyta</taxon>
        <taxon>core chlorophytes</taxon>
        <taxon>Trebouxiophyceae</taxon>
        <taxon>Chlorellales</taxon>
        <taxon>Chlorellaceae</taxon>
        <taxon>Chlorella clade</taxon>
        <taxon>Chlorella</taxon>
    </lineage>
</organism>
<evidence type="ECO:0000256" key="2">
    <source>
        <dbReference type="ARBA" id="ARBA00022517"/>
    </source>
</evidence>
<dbReference type="GO" id="GO:0005829">
    <property type="term" value="C:cytosol"/>
    <property type="evidence" value="ECO:0007669"/>
    <property type="project" value="TreeGrafter"/>
</dbReference>
<dbReference type="EMBL" id="GL433837">
    <property type="protein sequence ID" value="EFN58674.1"/>
    <property type="molecule type" value="Genomic_DNA"/>
</dbReference>
<dbReference type="GeneID" id="17358199"/>
<dbReference type="InParanoid" id="E1Z6M2"/>
<feature type="compositionally biased region" description="Low complexity" evidence="5">
    <location>
        <begin position="193"/>
        <end position="212"/>
    </location>
</feature>
<dbReference type="Pfam" id="PF04751">
    <property type="entry name" value="DarP"/>
    <property type="match status" value="1"/>
</dbReference>
<dbReference type="RefSeq" id="XP_005850776.1">
    <property type="nucleotide sequence ID" value="XM_005850714.1"/>
</dbReference>
<feature type="region of interest" description="Disordered" evidence="5">
    <location>
        <begin position="182"/>
        <end position="212"/>
    </location>
</feature>
<dbReference type="AlphaFoldDB" id="E1Z6M2"/>
<keyword evidence="1" id="KW-0963">Cytoplasm</keyword>
<keyword evidence="3" id="KW-0699">rRNA-binding</keyword>
<dbReference type="Proteomes" id="UP000008141">
    <property type="component" value="Unassembled WGS sequence"/>
</dbReference>
<evidence type="ECO:0000256" key="3">
    <source>
        <dbReference type="ARBA" id="ARBA00022730"/>
    </source>
</evidence>
<gene>
    <name evidence="6" type="ORF">CHLNCDRAFT_140265</name>
</gene>
<sequence length="238" mass="25321">MLAGGATLVVQQPARSERRHLRSTVASAAAAARPPRVGRPSKSAAKHEAKQFQDLARQLTRLTEKQLVRLQPLVGEQVVDAVGLAARISNRNQGRQRQESLVAKLLRESVIATEVTQLQAAVESVRTGQGIIANPAAEQQVQLWLQALLADDVAAATQAFGLAQSSGADLQQIRQLLRQAQQTEVQPPPAATAPPADAAAVPPASRPTAKALSARKQLRKLLQLLAEHAAAKAAEDEQ</sequence>
<evidence type="ECO:0000313" key="7">
    <source>
        <dbReference type="Proteomes" id="UP000008141"/>
    </source>
</evidence>
<dbReference type="GO" id="GO:0042254">
    <property type="term" value="P:ribosome biogenesis"/>
    <property type="evidence" value="ECO:0007669"/>
    <property type="project" value="UniProtKB-KW"/>
</dbReference>
<dbReference type="OrthoDB" id="513236at2759"/>
<dbReference type="GO" id="GO:0019843">
    <property type="term" value="F:rRNA binding"/>
    <property type="evidence" value="ECO:0007669"/>
    <property type="project" value="UniProtKB-KW"/>
</dbReference>
<name>E1Z6M2_CHLVA</name>
<evidence type="ECO:0000256" key="5">
    <source>
        <dbReference type="SAM" id="MobiDB-lite"/>
    </source>
</evidence>
<dbReference type="InterPro" id="IPR023153">
    <property type="entry name" value="DarP_sf"/>
</dbReference>
<proteinExistence type="predicted"/>
<dbReference type="PANTHER" id="PTHR38101">
    <property type="entry name" value="UPF0307 PROTEIN YJGA"/>
    <property type="match status" value="1"/>
</dbReference>
<dbReference type="PANTHER" id="PTHR38101:SF1">
    <property type="entry name" value="UPF0307 PROTEIN YJGA"/>
    <property type="match status" value="1"/>
</dbReference>
<protein>
    <submittedName>
        <fullName evidence="6">Uncharacterized protein</fullName>
    </submittedName>
</protein>
<reference evidence="6 7" key="1">
    <citation type="journal article" date="2010" name="Plant Cell">
        <title>The Chlorella variabilis NC64A genome reveals adaptation to photosymbiosis, coevolution with viruses, and cryptic sex.</title>
        <authorList>
            <person name="Blanc G."/>
            <person name="Duncan G."/>
            <person name="Agarkova I."/>
            <person name="Borodovsky M."/>
            <person name="Gurnon J."/>
            <person name="Kuo A."/>
            <person name="Lindquist E."/>
            <person name="Lucas S."/>
            <person name="Pangilinan J."/>
            <person name="Polle J."/>
            <person name="Salamov A."/>
            <person name="Terry A."/>
            <person name="Yamada T."/>
            <person name="Dunigan D.D."/>
            <person name="Grigoriev I.V."/>
            <person name="Claverie J.M."/>
            <person name="Van Etten J.L."/>
        </authorList>
    </citation>
    <scope>NUCLEOTIDE SEQUENCE [LARGE SCALE GENOMIC DNA]</scope>
    <source>
        <strain evidence="6 7">NC64A</strain>
    </source>
</reference>
<evidence type="ECO:0000256" key="1">
    <source>
        <dbReference type="ARBA" id="ARBA00022490"/>
    </source>
</evidence>
<feature type="compositionally biased region" description="Low complexity" evidence="5">
    <location>
        <begin position="23"/>
        <end position="41"/>
    </location>
</feature>
<evidence type="ECO:0000256" key="4">
    <source>
        <dbReference type="ARBA" id="ARBA00022884"/>
    </source>
</evidence>